<dbReference type="Pfam" id="PF00197">
    <property type="entry name" value="Kunitz_legume"/>
    <property type="match status" value="1"/>
</dbReference>
<dbReference type="SUPFAM" id="SSF50386">
    <property type="entry name" value="STI-like"/>
    <property type="match status" value="1"/>
</dbReference>
<evidence type="ECO:0000313" key="5">
    <source>
        <dbReference type="Proteomes" id="UP000823775"/>
    </source>
</evidence>
<dbReference type="SMART" id="SM00452">
    <property type="entry name" value="STI"/>
    <property type="match status" value="1"/>
</dbReference>
<dbReference type="PRINTS" id="PR00291">
    <property type="entry name" value="KUNITZINHBTR"/>
</dbReference>
<dbReference type="InterPro" id="IPR011065">
    <property type="entry name" value="Kunitz_inhibitor_STI-like_sf"/>
</dbReference>
<comment type="similarity">
    <text evidence="1">Belongs to the protease inhibitor I3 (leguminous Kunitz-type inhibitor) family.</text>
</comment>
<keyword evidence="5" id="KW-1185">Reference proteome</keyword>
<evidence type="ECO:0000313" key="4">
    <source>
        <dbReference type="EMBL" id="MCE3050906.1"/>
    </source>
</evidence>
<evidence type="ECO:0000256" key="3">
    <source>
        <dbReference type="SAM" id="SignalP"/>
    </source>
</evidence>
<feature type="signal peptide" evidence="3">
    <location>
        <begin position="1"/>
        <end position="23"/>
    </location>
</feature>
<keyword evidence="2" id="KW-0646">Protease inhibitor</keyword>
<feature type="chain" id="PRO_5045247550" evidence="3">
    <location>
        <begin position="24"/>
        <end position="205"/>
    </location>
</feature>
<dbReference type="InterPro" id="IPR056368">
    <property type="entry name" value="KTI1"/>
</dbReference>
<sequence>MKVVLLISLVHLLLAISTPCTNANEPVRDTKGELVRPGTKYYVMSAIRGFYGGGVRRGPTYNANSGVCNSDYCCPYEVVQSLDDEDKGMPIILEGAVSKVDPITESTNLTVRFSIRNPLICNNTVWKVEKGEISFLSTNGNPSKADAWFQIKRNNEFSYKFVDSASNSPVGITLYNGERRLVLDTNEIFQAVFIKDTRDGINSII</sequence>
<proteinExistence type="inferred from homology"/>
<reference evidence="4 5" key="1">
    <citation type="journal article" date="2021" name="BMC Genomics">
        <title>Datura genome reveals duplications of psychoactive alkaloid biosynthetic genes and high mutation rate following tissue culture.</title>
        <authorList>
            <person name="Rajewski A."/>
            <person name="Carter-House D."/>
            <person name="Stajich J."/>
            <person name="Litt A."/>
        </authorList>
    </citation>
    <scope>NUCLEOTIDE SEQUENCE [LARGE SCALE GENOMIC DNA]</scope>
    <source>
        <strain evidence="4">AR-01</strain>
    </source>
</reference>
<name>A0ABS8WLS9_DATST</name>
<accession>A0ABS8WLS9</accession>
<dbReference type="CDD" id="cd00178">
    <property type="entry name" value="beta-trefoil_STI"/>
    <property type="match status" value="1"/>
</dbReference>
<keyword evidence="3" id="KW-0732">Signal</keyword>
<protein>
    <submittedName>
        <fullName evidence="4">Uncharacterized protein</fullName>
    </submittedName>
</protein>
<comment type="caution">
    <text evidence="4">The sequence shown here is derived from an EMBL/GenBank/DDBJ whole genome shotgun (WGS) entry which is preliminary data.</text>
</comment>
<dbReference type="InterPro" id="IPR002160">
    <property type="entry name" value="Prot_inh_Kunz-lg"/>
</dbReference>
<dbReference type="EMBL" id="JACEIK010007989">
    <property type="protein sequence ID" value="MCE3050906.1"/>
    <property type="molecule type" value="Genomic_DNA"/>
</dbReference>
<organism evidence="4 5">
    <name type="scientific">Datura stramonium</name>
    <name type="common">Jimsonweed</name>
    <name type="synonym">Common thornapple</name>
    <dbReference type="NCBI Taxonomy" id="4076"/>
    <lineage>
        <taxon>Eukaryota</taxon>
        <taxon>Viridiplantae</taxon>
        <taxon>Streptophyta</taxon>
        <taxon>Embryophyta</taxon>
        <taxon>Tracheophyta</taxon>
        <taxon>Spermatophyta</taxon>
        <taxon>Magnoliopsida</taxon>
        <taxon>eudicotyledons</taxon>
        <taxon>Gunneridae</taxon>
        <taxon>Pentapetalae</taxon>
        <taxon>asterids</taxon>
        <taxon>lamiids</taxon>
        <taxon>Solanales</taxon>
        <taxon>Solanaceae</taxon>
        <taxon>Solanoideae</taxon>
        <taxon>Datureae</taxon>
        <taxon>Datura</taxon>
    </lineage>
</organism>
<dbReference type="Gene3D" id="2.80.10.50">
    <property type="match status" value="1"/>
</dbReference>
<evidence type="ECO:0000256" key="1">
    <source>
        <dbReference type="ARBA" id="ARBA00005440"/>
    </source>
</evidence>
<dbReference type="Proteomes" id="UP000823775">
    <property type="component" value="Unassembled WGS sequence"/>
</dbReference>
<evidence type="ECO:0000256" key="2">
    <source>
        <dbReference type="ARBA" id="ARBA00022690"/>
    </source>
</evidence>
<dbReference type="PANTHER" id="PTHR33107">
    <property type="entry name" value="KUNITZ TRYPSIN INHIBITOR 2"/>
    <property type="match status" value="1"/>
</dbReference>
<dbReference type="PANTHER" id="PTHR33107:SF47">
    <property type="entry name" value="MIRACULIN-LIKE"/>
    <property type="match status" value="1"/>
</dbReference>
<gene>
    <name evidence="4" type="ORF">HAX54_048400</name>
</gene>